<proteinExistence type="predicted"/>
<gene>
    <name evidence="1" type="ORF">S01H1_48280</name>
</gene>
<dbReference type="EMBL" id="BARS01030999">
    <property type="protein sequence ID" value="GAG27396.1"/>
    <property type="molecule type" value="Genomic_DNA"/>
</dbReference>
<protein>
    <submittedName>
        <fullName evidence="1">Uncharacterized protein</fullName>
    </submittedName>
</protein>
<comment type="caution">
    <text evidence="1">The sequence shown here is derived from an EMBL/GenBank/DDBJ whole genome shotgun (WGS) entry which is preliminary data.</text>
</comment>
<sequence length="61" mass="6714">MAKIATEEINAHIVVNIGFFIVSQAGDCDRIRICNGKMAIRVSLAKARVINWTDREAVGRA</sequence>
<dbReference type="AlphaFoldDB" id="X0XR99"/>
<name>X0XR99_9ZZZZ</name>
<evidence type="ECO:0000313" key="1">
    <source>
        <dbReference type="EMBL" id="GAG27396.1"/>
    </source>
</evidence>
<reference evidence="1" key="1">
    <citation type="journal article" date="2014" name="Front. Microbiol.">
        <title>High frequency of phylogenetically diverse reductive dehalogenase-homologous genes in deep subseafloor sedimentary metagenomes.</title>
        <authorList>
            <person name="Kawai M."/>
            <person name="Futagami T."/>
            <person name="Toyoda A."/>
            <person name="Takaki Y."/>
            <person name="Nishi S."/>
            <person name="Hori S."/>
            <person name="Arai W."/>
            <person name="Tsubouchi T."/>
            <person name="Morono Y."/>
            <person name="Uchiyama I."/>
            <person name="Ito T."/>
            <person name="Fujiyama A."/>
            <person name="Inagaki F."/>
            <person name="Takami H."/>
        </authorList>
    </citation>
    <scope>NUCLEOTIDE SEQUENCE</scope>
    <source>
        <strain evidence="1">Expedition CK06-06</strain>
    </source>
</reference>
<organism evidence="1">
    <name type="scientific">marine sediment metagenome</name>
    <dbReference type="NCBI Taxonomy" id="412755"/>
    <lineage>
        <taxon>unclassified sequences</taxon>
        <taxon>metagenomes</taxon>
        <taxon>ecological metagenomes</taxon>
    </lineage>
</organism>
<accession>X0XR99</accession>